<evidence type="ECO:0000256" key="3">
    <source>
        <dbReference type="ARBA" id="ARBA00011489"/>
    </source>
</evidence>
<dbReference type="EMBL" id="CAADRP010001985">
    <property type="protein sequence ID" value="VFU58448.1"/>
    <property type="molecule type" value="Genomic_DNA"/>
</dbReference>
<evidence type="ECO:0000256" key="1">
    <source>
        <dbReference type="ARBA" id="ARBA00004651"/>
    </source>
</evidence>
<evidence type="ECO:0000313" key="10">
    <source>
        <dbReference type="EMBL" id="VFU58448.1"/>
    </source>
</evidence>
<feature type="transmembrane region" description="Helical" evidence="8">
    <location>
        <begin position="134"/>
        <end position="152"/>
    </location>
</feature>
<evidence type="ECO:0000256" key="7">
    <source>
        <dbReference type="ARBA" id="ARBA00023136"/>
    </source>
</evidence>
<accession>A0A6N2MVK1</accession>
<evidence type="ECO:0000256" key="4">
    <source>
        <dbReference type="ARBA" id="ARBA00022475"/>
    </source>
</evidence>
<evidence type="ECO:0000256" key="5">
    <source>
        <dbReference type="ARBA" id="ARBA00022692"/>
    </source>
</evidence>
<evidence type="ECO:0000256" key="8">
    <source>
        <dbReference type="RuleBase" id="RU361233"/>
    </source>
</evidence>
<keyword evidence="7 8" id="KW-0472">Membrane</keyword>
<feature type="transmembrane region" description="Helical" evidence="8">
    <location>
        <begin position="111"/>
        <end position="128"/>
    </location>
</feature>
<dbReference type="NCBIfam" id="TIGR01569">
    <property type="entry name" value="A_tha_TIGR01569"/>
    <property type="match status" value="1"/>
</dbReference>
<gene>
    <name evidence="10" type="ORF">SVIM_LOCUS427082</name>
</gene>
<dbReference type="InterPro" id="IPR044173">
    <property type="entry name" value="CASPL"/>
</dbReference>
<keyword evidence="4 8" id="KW-1003">Cell membrane</keyword>
<feature type="transmembrane region" description="Helical" evidence="8">
    <location>
        <begin position="172"/>
        <end position="193"/>
    </location>
</feature>
<sequence length="207" mass="23231">MATAENTTEKGFLKAMSQQGMSTPSQPQRMFFMAQITLRILAIVFTVAAIPTMVTAKEPLSFIGLSIEPSYSQSSAMKFLLGADAIVCAFSVLSLLFVWTWSRSGSPTTNYFFLFLHDMVKVLFFLINEYKDEVMMVLMISGCAAGTAVGYLSKYGQRESFWNPFCNYVTKFCHQMLISTVLSYLAFFCYLALNILTAYKLTPRATE</sequence>
<evidence type="ECO:0000256" key="6">
    <source>
        <dbReference type="ARBA" id="ARBA00022989"/>
    </source>
</evidence>
<keyword evidence="5 8" id="KW-0812">Transmembrane</keyword>
<keyword evidence="6 8" id="KW-1133">Transmembrane helix</keyword>
<feature type="domain" description="Casparian strip membrane protein" evidence="9">
    <location>
        <begin position="32"/>
        <end position="189"/>
    </location>
</feature>
<name>A0A6N2MVK1_SALVM</name>
<protein>
    <recommendedName>
        <fullName evidence="8">CASP-like protein</fullName>
    </recommendedName>
</protein>
<proteinExistence type="inferred from homology"/>
<reference evidence="10" key="1">
    <citation type="submission" date="2019-03" db="EMBL/GenBank/DDBJ databases">
        <authorList>
            <person name="Mank J."/>
            <person name="Almeida P."/>
        </authorList>
    </citation>
    <scope>NUCLEOTIDE SEQUENCE</scope>
    <source>
        <strain evidence="10">78183</strain>
    </source>
</reference>
<dbReference type="Pfam" id="PF04535">
    <property type="entry name" value="CASP_dom"/>
    <property type="match status" value="1"/>
</dbReference>
<evidence type="ECO:0000259" key="9">
    <source>
        <dbReference type="Pfam" id="PF04535"/>
    </source>
</evidence>
<feature type="transmembrane region" description="Helical" evidence="8">
    <location>
        <begin position="76"/>
        <end position="99"/>
    </location>
</feature>
<dbReference type="PANTHER" id="PTHR36488:SF8">
    <property type="entry name" value="CASP-LIKE PROTEIN 1U1"/>
    <property type="match status" value="1"/>
</dbReference>
<comment type="caution">
    <text evidence="8">Lacks conserved residue(s) required for the propagation of feature annotation.</text>
</comment>
<dbReference type="GO" id="GO:0005886">
    <property type="term" value="C:plasma membrane"/>
    <property type="evidence" value="ECO:0007669"/>
    <property type="project" value="UniProtKB-SubCell"/>
</dbReference>
<comment type="subunit">
    <text evidence="3 8">Homodimer and heterodimers.</text>
</comment>
<evidence type="ECO:0000256" key="2">
    <source>
        <dbReference type="ARBA" id="ARBA00007651"/>
    </source>
</evidence>
<dbReference type="InterPro" id="IPR006459">
    <property type="entry name" value="CASP/CASPL"/>
</dbReference>
<dbReference type="AlphaFoldDB" id="A0A6N2MVK1"/>
<comment type="similarity">
    <text evidence="2 8">Belongs to the Casparian strip membrane proteins (CASP) family.</text>
</comment>
<dbReference type="PANTHER" id="PTHR36488">
    <property type="entry name" value="CASP-LIKE PROTEIN 1U1"/>
    <property type="match status" value="1"/>
</dbReference>
<dbReference type="InterPro" id="IPR006702">
    <property type="entry name" value="CASP_dom"/>
</dbReference>
<organism evidence="10">
    <name type="scientific">Salix viminalis</name>
    <name type="common">Common osier</name>
    <name type="synonym">Basket willow</name>
    <dbReference type="NCBI Taxonomy" id="40686"/>
    <lineage>
        <taxon>Eukaryota</taxon>
        <taxon>Viridiplantae</taxon>
        <taxon>Streptophyta</taxon>
        <taxon>Embryophyta</taxon>
        <taxon>Tracheophyta</taxon>
        <taxon>Spermatophyta</taxon>
        <taxon>Magnoliopsida</taxon>
        <taxon>eudicotyledons</taxon>
        <taxon>Gunneridae</taxon>
        <taxon>Pentapetalae</taxon>
        <taxon>rosids</taxon>
        <taxon>fabids</taxon>
        <taxon>Malpighiales</taxon>
        <taxon>Salicaceae</taxon>
        <taxon>Saliceae</taxon>
        <taxon>Salix</taxon>
    </lineage>
</organism>
<feature type="transmembrane region" description="Helical" evidence="8">
    <location>
        <begin position="36"/>
        <end position="56"/>
    </location>
</feature>
<comment type="subcellular location">
    <subcellularLocation>
        <location evidence="1 8">Cell membrane</location>
        <topology evidence="1 8">Multi-pass membrane protein</topology>
    </subcellularLocation>
</comment>